<name>A0ACB8BPM4_9AGAM</name>
<protein>
    <submittedName>
        <fullName evidence="1">Uncharacterized protein</fullName>
    </submittedName>
</protein>
<proteinExistence type="predicted"/>
<keyword evidence="2" id="KW-1185">Reference proteome</keyword>
<organism evidence="1 2">
    <name type="scientific">Leucogyrophana mollusca</name>
    <dbReference type="NCBI Taxonomy" id="85980"/>
    <lineage>
        <taxon>Eukaryota</taxon>
        <taxon>Fungi</taxon>
        <taxon>Dikarya</taxon>
        <taxon>Basidiomycota</taxon>
        <taxon>Agaricomycotina</taxon>
        <taxon>Agaricomycetes</taxon>
        <taxon>Agaricomycetidae</taxon>
        <taxon>Boletales</taxon>
        <taxon>Boletales incertae sedis</taxon>
        <taxon>Leucogyrophana</taxon>
    </lineage>
</organism>
<gene>
    <name evidence="1" type="ORF">BV22DRAFT_1045365</name>
</gene>
<dbReference type="Proteomes" id="UP000790709">
    <property type="component" value="Unassembled WGS sequence"/>
</dbReference>
<evidence type="ECO:0000313" key="1">
    <source>
        <dbReference type="EMBL" id="KAH7927442.1"/>
    </source>
</evidence>
<sequence length="205" mass="22522">METVPLESGTTIIIPAFRIIGSKYLPGHPLMFMWFLSYAEINARGRPTLTHLLANVAANAIAKRVSPWLIFGYAVAQDRIFSSQNTSRVCFWAHNTRAVEFGEQRGLEENFRARDLEPQGRHIRGGRSSAVPEKASALKERGCPSTQAQASDLNLSLESRIGDCLPNVGDTRPTSTSPPSTLNAPSRVSDTDPGGDWRKCRQGID</sequence>
<evidence type="ECO:0000313" key="2">
    <source>
        <dbReference type="Proteomes" id="UP000790709"/>
    </source>
</evidence>
<accession>A0ACB8BPM4</accession>
<comment type="caution">
    <text evidence="1">The sequence shown here is derived from an EMBL/GenBank/DDBJ whole genome shotgun (WGS) entry which is preliminary data.</text>
</comment>
<dbReference type="EMBL" id="MU266366">
    <property type="protein sequence ID" value="KAH7927442.1"/>
    <property type="molecule type" value="Genomic_DNA"/>
</dbReference>
<reference evidence="1" key="1">
    <citation type="journal article" date="2021" name="New Phytol.">
        <title>Evolutionary innovations through gain and loss of genes in the ectomycorrhizal Boletales.</title>
        <authorList>
            <person name="Wu G."/>
            <person name="Miyauchi S."/>
            <person name="Morin E."/>
            <person name="Kuo A."/>
            <person name="Drula E."/>
            <person name="Varga T."/>
            <person name="Kohler A."/>
            <person name="Feng B."/>
            <person name="Cao Y."/>
            <person name="Lipzen A."/>
            <person name="Daum C."/>
            <person name="Hundley H."/>
            <person name="Pangilinan J."/>
            <person name="Johnson J."/>
            <person name="Barry K."/>
            <person name="LaButti K."/>
            <person name="Ng V."/>
            <person name="Ahrendt S."/>
            <person name="Min B."/>
            <person name="Choi I.G."/>
            <person name="Park H."/>
            <person name="Plett J.M."/>
            <person name="Magnuson J."/>
            <person name="Spatafora J.W."/>
            <person name="Nagy L.G."/>
            <person name="Henrissat B."/>
            <person name="Grigoriev I.V."/>
            <person name="Yang Z.L."/>
            <person name="Xu J."/>
            <person name="Martin F.M."/>
        </authorList>
    </citation>
    <scope>NUCLEOTIDE SEQUENCE</scope>
    <source>
        <strain evidence="1">KUC20120723A-06</strain>
    </source>
</reference>